<comment type="caution">
    <text evidence="2">The sequence shown here is derived from an EMBL/GenBank/DDBJ whole genome shotgun (WGS) entry which is preliminary data.</text>
</comment>
<proteinExistence type="predicted"/>
<evidence type="ECO:0000313" key="3">
    <source>
        <dbReference type="Proteomes" id="UP001642484"/>
    </source>
</evidence>
<dbReference type="Proteomes" id="UP001642484">
    <property type="component" value="Unassembled WGS sequence"/>
</dbReference>
<dbReference type="EMBL" id="CAXAMN010015669">
    <property type="protein sequence ID" value="CAK9046329.1"/>
    <property type="molecule type" value="Genomic_DNA"/>
</dbReference>
<feature type="region of interest" description="Disordered" evidence="1">
    <location>
        <begin position="933"/>
        <end position="997"/>
    </location>
</feature>
<feature type="compositionally biased region" description="Acidic residues" evidence="1">
    <location>
        <begin position="973"/>
        <end position="987"/>
    </location>
</feature>
<protein>
    <submittedName>
        <fullName evidence="2">Uncharacterized protein</fullName>
    </submittedName>
</protein>
<sequence length="997" mass="109661">MPPAKRKSGGGDAAATAKAKSSKIGAAATCPLVEEVRPYQLGFRSDFAFSSVAEPEDLEMLMQLILVEGFRTDADVLPGVERVSIMKPDVNILNSNYVELKKLPEADSVRPRRAPNAFHLMRQADILQRCGQGNSEQQLKDAFTIGRAEARAMSNLYTRVDKELMVMLREAVAKRGLQHFMTHDLIGLGAFNQGWTSAQGPMESWVPAMTNGDDKVLVKFFLERICHDWDNSAERMRKALGYKEGVKLHACCGLFLHFLELLHQKAPAGEFPDFEKQLRATFMSGLMDAELTHIAETAVPPGDITAIGAFRDKVKSYETRIAIETEERAKELAEKLANATFEQLSNQIETDIALIRSRGEDFTKTWMEANCRLAVVGPHDKVSATLPDFNRFMSDKQVEGTVWIVAAIDATVWSVNDAMADMIQMMTSVCSTGSTCIGYIQMPVFQAQTSMAALVKRKRLIEDALLKADMDFSSHMTIMFTKESTRASTDKRPASQPVLLCAYGKNNRWLESSPVLQGAIFGPCSRCNVADMRGYDADSKPGAAARAEQKGVQCHKEILSDFFKGMPFERSDLVVWLDIGPNRYAEFASACVDHSLKGEEPQLAYVGFLREHQKDVIASIESTVFTHWDSLPSSPPKTRARAESRINVSGLQLLSCDSAGRPGFPDHVMGKFAPGSAQHKKLCEIKEAFQREFPASAGRDGGAVTTPGTVPRASGECDFSIDDGKEPLSVERVVELSFGFNTGNFEMKIAANKRDSAGIPWRLASDLDFIVVQKRIIPVCKYFHQLATSQGLGEVSIFSHEDSDDGEQVPVPFRYSVTAVKGNRTNVFRPNSLQGDAKQATAGETFAKVSEPFPYKKQNTWALKVIAREHFLKGQTKEEVKEIAAALMAALPKLESKETPPVESEGKGPQNGRNLIFDFVCARYDALKFVNASQGKPEPAKPEAEPEASPIPNDAAVDGGEASAASLVHASDEIAEPDQENVEEEAPEHDPEIKEVD</sequence>
<keyword evidence="3" id="KW-1185">Reference proteome</keyword>
<name>A0ABP0M825_9DINO</name>
<accession>A0ABP0M825</accession>
<evidence type="ECO:0000313" key="2">
    <source>
        <dbReference type="EMBL" id="CAK9046329.1"/>
    </source>
</evidence>
<evidence type="ECO:0000256" key="1">
    <source>
        <dbReference type="SAM" id="MobiDB-lite"/>
    </source>
</evidence>
<gene>
    <name evidence="2" type="ORF">CCMP2556_LOCUS24079</name>
</gene>
<feature type="compositionally biased region" description="Basic and acidic residues" evidence="1">
    <location>
        <begin position="988"/>
        <end position="997"/>
    </location>
</feature>
<reference evidence="2 3" key="1">
    <citation type="submission" date="2024-02" db="EMBL/GenBank/DDBJ databases">
        <authorList>
            <person name="Chen Y."/>
            <person name="Shah S."/>
            <person name="Dougan E. K."/>
            <person name="Thang M."/>
            <person name="Chan C."/>
        </authorList>
    </citation>
    <scope>NUCLEOTIDE SEQUENCE [LARGE SCALE GENOMIC DNA]</scope>
</reference>
<organism evidence="2 3">
    <name type="scientific">Durusdinium trenchii</name>
    <dbReference type="NCBI Taxonomy" id="1381693"/>
    <lineage>
        <taxon>Eukaryota</taxon>
        <taxon>Sar</taxon>
        <taxon>Alveolata</taxon>
        <taxon>Dinophyceae</taxon>
        <taxon>Suessiales</taxon>
        <taxon>Symbiodiniaceae</taxon>
        <taxon>Durusdinium</taxon>
    </lineage>
</organism>